<dbReference type="PROSITE" id="PS01039">
    <property type="entry name" value="SBP_BACTERIAL_3"/>
    <property type="match status" value="1"/>
</dbReference>
<dbReference type="Pfam" id="PF00497">
    <property type="entry name" value="SBP_bac_3"/>
    <property type="match status" value="1"/>
</dbReference>
<keyword evidence="2" id="KW-0732">Signal</keyword>
<dbReference type="CDD" id="cd13530">
    <property type="entry name" value="PBP2_peptides_like"/>
    <property type="match status" value="1"/>
</dbReference>
<comment type="caution">
    <text evidence="4">The sequence shown here is derived from an EMBL/GenBank/DDBJ whole genome shotgun (WGS) entry which is preliminary data.</text>
</comment>
<dbReference type="InterPro" id="IPR001638">
    <property type="entry name" value="Solute-binding_3/MltF_N"/>
</dbReference>
<comment type="subcellular location">
    <subcellularLocation>
        <location evidence="1">Cell envelope</location>
    </subcellularLocation>
</comment>
<dbReference type="SUPFAM" id="SSF53850">
    <property type="entry name" value="Periplasmic binding protein-like II"/>
    <property type="match status" value="1"/>
</dbReference>
<evidence type="ECO:0000256" key="2">
    <source>
        <dbReference type="ARBA" id="ARBA00022729"/>
    </source>
</evidence>
<dbReference type="InterPro" id="IPR018313">
    <property type="entry name" value="SBP_3_CS"/>
</dbReference>
<dbReference type="AlphaFoldDB" id="A0A7C4BAL3"/>
<sequence>MSQKTARLQAKTVGFLAAGFVIGLLVGLLLGPYLSALLLAAPGAHTAGYVDKIKSRGKLIVGTSADWPPFEYIDKNGQYAGIDIEIAKRIAQKLGVQLEIKDMKFAALIEALKKGDIDMILADMTPTADREKEVDFSLPYYFGKGYAVVTLKTSDIKSEQDLYGKRIGVQLGTIQEEWALENLKGKAADIKSYDRVYPEMVMVLKRGDIDAIIVGDKIGEALTIKDPDLKIATYVGVPTIGGAVAVPQGAEDLKYVVNSVVEELINSGEMDKIFQEEILKWLGEAG</sequence>
<dbReference type="SMART" id="SM00062">
    <property type="entry name" value="PBPb"/>
    <property type="match status" value="1"/>
</dbReference>
<dbReference type="Gene3D" id="3.40.190.10">
    <property type="entry name" value="Periplasmic binding protein-like II"/>
    <property type="match status" value="2"/>
</dbReference>
<name>A0A7C4BAL3_THEPE</name>
<protein>
    <submittedName>
        <fullName evidence="4">Amino acid ABC transporter substrate-binding protein</fullName>
    </submittedName>
</protein>
<gene>
    <name evidence="4" type="ORF">ENV17_04235</name>
</gene>
<evidence type="ECO:0000259" key="3">
    <source>
        <dbReference type="SMART" id="SM00062"/>
    </source>
</evidence>
<feature type="domain" description="Solute-binding protein family 3/N-terminal" evidence="3">
    <location>
        <begin position="58"/>
        <end position="285"/>
    </location>
</feature>
<dbReference type="PANTHER" id="PTHR35936:SF19">
    <property type="entry name" value="AMINO-ACID-BINDING PROTEIN YXEM-RELATED"/>
    <property type="match status" value="1"/>
</dbReference>
<proteinExistence type="predicted"/>
<accession>A0A7C4BAL3</accession>
<evidence type="ECO:0000313" key="4">
    <source>
        <dbReference type="EMBL" id="HGI43578.1"/>
    </source>
</evidence>
<dbReference type="PANTHER" id="PTHR35936">
    <property type="entry name" value="MEMBRANE-BOUND LYTIC MUREIN TRANSGLYCOSYLASE F"/>
    <property type="match status" value="1"/>
</dbReference>
<evidence type="ECO:0000256" key="1">
    <source>
        <dbReference type="ARBA" id="ARBA00004196"/>
    </source>
</evidence>
<reference evidence="4" key="1">
    <citation type="journal article" date="2020" name="mSystems">
        <title>Genome- and Community-Level Interaction Insights into Carbon Utilization and Element Cycling Functions of Hydrothermarchaeota in Hydrothermal Sediment.</title>
        <authorList>
            <person name="Zhou Z."/>
            <person name="Liu Y."/>
            <person name="Xu W."/>
            <person name="Pan J."/>
            <person name="Luo Z.H."/>
            <person name="Li M."/>
        </authorList>
    </citation>
    <scope>NUCLEOTIDE SEQUENCE [LARGE SCALE GENOMIC DNA]</scope>
    <source>
        <strain evidence="4">SpSt-735</strain>
    </source>
</reference>
<dbReference type="EMBL" id="DTFI01000107">
    <property type="protein sequence ID" value="HGI43578.1"/>
    <property type="molecule type" value="Genomic_DNA"/>
</dbReference>
<organism evidence="4">
    <name type="scientific">Thermofilum pendens</name>
    <dbReference type="NCBI Taxonomy" id="2269"/>
    <lineage>
        <taxon>Archaea</taxon>
        <taxon>Thermoproteota</taxon>
        <taxon>Thermoprotei</taxon>
        <taxon>Thermofilales</taxon>
        <taxon>Thermofilaceae</taxon>
        <taxon>Thermofilum</taxon>
    </lineage>
</organism>